<dbReference type="Pfam" id="PF13041">
    <property type="entry name" value="PPR_2"/>
    <property type="match status" value="1"/>
</dbReference>
<comment type="similarity">
    <text evidence="1">Belongs to the PPR family. P subfamily.</text>
</comment>
<keyword evidence="2" id="KW-0677">Repeat</keyword>
<dbReference type="InterPro" id="IPR002885">
    <property type="entry name" value="PPR_rpt"/>
</dbReference>
<evidence type="ECO:0000256" key="3">
    <source>
        <dbReference type="PROSITE-ProRule" id="PRU00708"/>
    </source>
</evidence>
<dbReference type="Gene3D" id="1.25.40.10">
    <property type="entry name" value="Tetratricopeptide repeat domain"/>
    <property type="match status" value="3"/>
</dbReference>
<reference evidence="4 5" key="1">
    <citation type="journal article" date="2021" name="Comput. Struct. Biotechnol. J.">
        <title>De novo genome assembly of the potent medicinal plant Rehmannia glutinosa using nanopore technology.</title>
        <authorList>
            <person name="Ma L."/>
            <person name="Dong C."/>
            <person name="Song C."/>
            <person name="Wang X."/>
            <person name="Zheng X."/>
            <person name="Niu Y."/>
            <person name="Chen S."/>
            <person name="Feng W."/>
        </authorList>
    </citation>
    <scope>NUCLEOTIDE SEQUENCE [LARGE SCALE GENOMIC DNA]</scope>
    <source>
        <strain evidence="4">DH-2019</strain>
    </source>
</reference>
<dbReference type="EMBL" id="JABTTQ020003094">
    <property type="protein sequence ID" value="KAK6120136.1"/>
    <property type="molecule type" value="Genomic_DNA"/>
</dbReference>
<feature type="repeat" description="PPR" evidence="3">
    <location>
        <begin position="201"/>
        <end position="235"/>
    </location>
</feature>
<proteinExistence type="inferred from homology"/>
<dbReference type="PANTHER" id="PTHR45717">
    <property type="entry name" value="OS12G0527900 PROTEIN"/>
    <property type="match status" value="1"/>
</dbReference>
<accession>A0ABR0UCU2</accession>
<evidence type="ECO:0000313" key="4">
    <source>
        <dbReference type="EMBL" id="KAK6120136.1"/>
    </source>
</evidence>
<dbReference type="NCBIfam" id="TIGR00756">
    <property type="entry name" value="PPR"/>
    <property type="match status" value="2"/>
</dbReference>
<sequence length="498" mass="57441">MNPSRRIPAGASAVVRTLSTEVKAAASVPQEDRLYRRLSALGHAKGTVASTINEYIREGKPVGKFELDACIKELRKYKRHHHALEIMEWMEFRKFNFAHKDYAVRLDLIAKAKGITEAENYLSGLSPSAKVHCTYGALLNCYCEEKMTDKALDLFAKMFKEKMITKPLPYNNLMSLYIRLGQPEKAVILGEEMKKNNIQPDTFTYNLLMNSHSCLNDIEGVERVFEEMKRENGKQCNWTTYSNLAILYLRGGYREKAELALKNLEKQMGSHDREAYHFLISLYAGISDLHNVHRIWKSLKSSLRVVTNKSYLIMLQALRNLNDVSGVKKCFEEWESVYSSYDIRLANTAIGAYLTHDMLEEAETILRNALSRSKGPFFKTWEMFIIFFLKKHRMKEALQIMEIATFKARDNEWRPKSDTVDGFLEYFKKERDVGGAEEFYTYMKRINCVDSHVYKSLLETYVAAGRTLLDIRARIEGDGVEISSEIEHLLAIVCPERC</sequence>
<dbReference type="Proteomes" id="UP001318860">
    <property type="component" value="Unassembled WGS sequence"/>
</dbReference>
<keyword evidence="5" id="KW-1185">Reference proteome</keyword>
<dbReference type="SUPFAM" id="SSF48452">
    <property type="entry name" value="TPR-like"/>
    <property type="match status" value="1"/>
</dbReference>
<comment type="caution">
    <text evidence="4">The sequence shown here is derived from an EMBL/GenBank/DDBJ whole genome shotgun (WGS) entry which is preliminary data.</text>
</comment>
<dbReference type="Pfam" id="PF01535">
    <property type="entry name" value="PPR"/>
    <property type="match status" value="1"/>
</dbReference>
<evidence type="ECO:0008006" key="6">
    <source>
        <dbReference type="Google" id="ProtNLM"/>
    </source>
</evidence>
<protein>
    <recommendedName>
        <fullName evidence="6">Pentatricopeptide repeat-containing protein</fullName>
    </recommendedName>
</protein>
<feature type="repeat" description="PPR" evidence="3">
    <location>
        <begin position="166"/>
        <end position="200"/>
    </location>
</feature>
<feature type="repeat" description="PPR" evidence="3">
    <location>
        <begin position="131"/>
        <end position="165"/>
    </location>
</feature>
<dbReference type="PROSITE" id="PS51375">
    <property type="entry name" value="PPR"/>
    <property type="match status" value="3"/>
</dbReference>
<organism evidence="4 5">
    <name type="scientific">Rehmannia glutinosa</name>
    <name type="common">Chinese foxglove</name>
    <dbReference type="NCBI Taxonomy" id="99300"/>
    <lineage>
        <taxon>Eukaryota</taxon>
        <taxon>Viridiplantae</taxon>
        <taxon>Streptophyta</taxon>
        <taxon>Embryophyta</taxon>
        <taxon>Tracheophyta</taxon>
        <taxon>Spermatophyta</taxon>
        <taxon>Magnoliopsida</taxon>
        <taxon>eudicotyledons</taxon>
        <taxon>Gunneridae</taxon>
        <taxon>Pentapetalae</taxon>
        <taxon>asterids</taxon>
        <taxon>lamiids</taxon>
        <taxon>Lamiales</taxon>
        <taxon>Orobanchaceae</taxon>
        <taxon>Rehmannieae</taxon>
        <taxon>Rehmannia</taxon>
    </lineage>
</organism>
<gene>
    <name evidence="4" type="ORF">DH2020_046042</name>
</gene>
<dbReference type="PANTHER" id="PTHR45717:SF8">
    <property type="entry name" value="OS01G0301000 PROTEIN"/>
    <property type="match status" value="1"/>
</dbReference>
<name>A0ABR0UCU2_REHGL</name>
<evidence type="ECO:0000256" key="1">
    <source>
        <dbReference type="ARBA" id="ARBA00007626"/>
    </source>
</evidence>
<dbReference type="InterPro" id="IPR011990">
    <property type="entry name" value="TPR-like_helical_dom_sf"/>
</dbReference>
<evidence type="ECO:0000313" key="5">
    <source>
        <dbReference type="Proteomes" id="UP001318860"/>
    </source>
</evidence>
<evidence type="ECO:0000256" key="2">
    <source>
        <dbReference type="ARBA" id="ARBA00022737"/>
    </source>
</evidence>